<dbReference type="Proteomes" id="UP000663651">
    <property type="component" value="Chromosome"/>
</dbReference>
<dbReference type="PANTHER" id="PTHR21445">
    <property type="entry name" value="ENDONUCLEASE IV ENDODEOXYRIBONUCLEASE IV"/>
    <property type="match status" value="1"/>
</dbReference>
<evidence type="ECO:0000313" key="2">
    <source>
        <dbReference type="EMBL" id="QSV46783.1"/>
    </source>
</evidence>
<organism evidence="2 3">
    <name type="scientific">Geobacter benzoatilyticus</name>
    <dbReference type="NCBI Taxonomy" id="2815309"/>
    <lineage>
        <taxon>Bacteria</taxon>
        <taxon>Pseudomonadati</taxon>
        <taxon>Thermodesulfobacteriota</taxon>
        <taxon>Desulfuromonadia</taxon>
        <taxon>Geobacterales</taxon>
        <taxon>Geobacteraceae</taxon>
        <taxon>Geobacter</taxon>
    </lineage>
</organism>
<dbReference type="EMBL" id="CP071382">
    <property type="protein sequence ID" value="QSV46783.1"/>
    <property type="molecule type" value="Genomic_DNA"/>
</dbReference>
<dbReference type="InterPro" id="IPR013022">
    <property type="entry name" value="Xyl_isomerase-like_TIM-brl"/>
</dbReference>
<evidence type="ECO:0000259" key="1">
    <source>
        <dbReference type="Pfam" id="PF01261"/>
    </source>
</evidence>
<dbReference type="InterPro" id="IPR036237">
    <property type="entry name" value="Xyl_isomerase-like_sf"/>
</dbReference>
<dbReference type="RefSeq" id="WP_207164562.1">
    <property type="nucleotide sequence ID" value="NZ_CP071382.1"/>
</dbReference>
<dbReference type="Pfam" id="PF01261">
    <property type="entry name" value="AP_endonuc_2"/>
    <property type="match status" value="1"/>
</dbReference>
<name>A0ABX7Q5T0_9BACT</name>
<dbReference type="PANTHER" id="PTHR21445:SF0">
    <property type="entry name" value="APURINIC-APYRIMIDINIC ENDONUCLEASE"/>
    <property type="match status" value="1"/>
</dbReference>
<reference evidence="2 3" key="1">
    <citation type="submission" date="2021-03" db="EMBL/GenBank/DDBJ databases">
        <title>Geobacter metallireducens gen. nov. sp. nov., a microorganism capable of coupling the complete oxidation of organic compounds to the reduction of iron and other metals.</title>
        <authorList>
            <person name="Li Y."/>
        </authorList>
    </citation>
    <scope>NUCLEOTIDE SEQUENCE [LARGE SCALE GENOMIC DNA]</scope>
    <source>
        <strain evidence="2 3">Jerry-YX</strain>
    </source>
</reference>
<proteinExistence type="predicted"/>
<dbReference type="SUPFAM" id="SSF51658">
    <property type="entry name" value="Xylose isomerase-like"/>
    <property type="match status" value="1"/>
</dbReference>
<sequence length="256" mass="29527">MSNHVYAHVPYPMLATNLPVIASRRINPEIFFSGETLDALIPEELDAIAAHLRQAELRCTFHAPFIDLNPGSAERLIREATMHRFEQVLNAAEILRPDVIVFHPGYDRWRYGENQDTWLAHSIVAWRRVLERTESLGTTIAVENIFEEEPSTLKALLEEINHPRLRHCFDVGHWNLFKTVGMEEWFAELGQFIAETHIHDNFGKRDDHLPLGEADIDFELFFSLMDRYAPGAAWTIEAHCRDALDRALVAIEKYSK</sequence>
<feature type="domain" description="Xylose isomerase-like TIM barrel" evidence="1">
    <location>
        <begin position="36"/>
        <end position="242"/>
    </location>
</feature>
<dbReference type="InterPro" id="IPR001719">
    <property type="entry name" value="AP_endonuc_2"/>
</dbReference>
<gene>
    <name evidence="2" type="ORF">JZM60_05800</name>
</gene>
<dbReference type="Gene3D" id="3.20.20.150">
    <property type="entry name" value="Divalent-metal-dependent TIM barrel enzymes"/>
    <property type="match status" value="1"/>
</dbReference>
<accession>A0ABX7Q5T0</accession>
<keyword evidence="3" id="KW-1185">Reference proteome</keyword>
<protein>
    <submittedName>
        <fullName evidence="2">TIM barrel protein</fullName>
    </submittedName>
</protein>
<evidence type="ECO:0000313" key="3">
    <source>
        <dbReference type="Proteomes" id="UP000663651"/>
    </source>
</evidence>